<evidence type="ECO:0000313" key="17">
    <source>
        <dbReference type="Proteomes" id="UP001162480"/>
    </source>
</evidence>
<dbReference type="Pfam" id="PF01411">
    <property type="entry name" value="tRNA-synt_2c"/>
    <property type="match status" value="1"/>
</dbReference>
<dbReference type="InterPro" id="IPR018164">
    <property type="entry name" value="Ala-tRNA-synth_IIc_N"/>
</dbReference>
<dbReference type="SUPFAM" id="SSF55186">
    <property type="entry name" value="ThrRS/AlaRS common domain"/>
    <property type="match status" value="1"/>
</dbReference>
<organism evidence="16 17">
    <name type="scientific">Octopus vulgaris</name>
    <name type="common">Common octopus</name>
    <dbReference type="NCBI Taxonomy" id="6645"/>
    <lineage>
        <taxon>Eukaryota</taxon>
        <taxon>Metazoa</taxon>
        <taxon>Spiralia</taxon>
        <taxon>Lophotrochozoa</taxon>
        <taxon>Mollusca</taxon>
        <taxon>Cephalopoda</taxon>
        <taxon>Coleoidea</taxon>
        <taxon>Octopodiformes</taxon>
        <taxon>Octopoda</taxon>
        <taxon>Incirrata</taxon>
        <taxon>Octopodidae</taxon>
        <taxon>Octopus</taxon>
    </lineage>
</organism>
<dbReference type="InterPro" id="IPR012947">
    <property type="entry name" value="tRNA_SAD"/>
</dbReference>
<name>A0AA36FJQ6_OCTVU</name>
<evidence type="ECO:0000256" key="1">
    <source>
        <dbReference type="ARBA" id="ARBA00008429"/>
    </source>
</evidence>
<keyword evidence="10 14" id="KW-0694">RNA-binding</keyword>
<feature type="binding site" evidence="14">
    <location>
        <position position="794"/>
    </location>
    <ligand>
        <name>Zn(2+)</name>
        <dbReference type="ChEBI" id="CHEBI:29105"/>
    </ligand>
</feature>
<dbReference type="GO" id="GO:0008270">
    <property type="term" value="F:zinc ion binding"/>
    <property type="evidence" value="ECO:0007669"/>
    <property type="project" value="UniProtKB-UniRule"/>
</dbReference>
<evidence type="ECO:0000256" key="9">
    <source>
        <dbReference type="ARBA" id="ARBA00022840"/>
    </source>
</evidence>
<keyword evidence="4 14" id="KW-0820">tRNA-binding</keyword>
<accession>A0AA36FJQ6</accession>
<dbReference type="SMART" id="SM00863">
    <property type="entry name" value="tRNA_SAD"/>
    <property type="match status" value="1"/>
</dbReference>
<keyword evidence="17" id="KW-1185">Reference proteome</keyword>
<dbReference type="NCBIfam" id="TIGR00344">
    <property type="entry name" value="alaS"/>
    <property type="match status" value="1"/>
</dbReference>
<dbReference type="Gene3D" id="2.40.30.130">
    <property type="match status" value="1"/>
</dbReference>
<dbReference type="InterPro" id="IPR002318">
    <property type="entry name" value="Ala-tRNA-lgiase_IIc"/>
</dbReference>
<proteinExistence type="inferred from homology"/>
<evidence type="ECO:0000313" key="16">
    <source>
        <dbReference type="EMBL" id="CAI9736688.1"/>
    </source>
</evidence>
<evidence type="ECO:0000256" key="7">
    <source>
        <dbReference type="ARBA" id="ARBA00022741"/>
    </source>
</evidence>
<feature type="binding site" evidence="14">
    <location>
        <position position="676"/>
    </location>
    <ligand>
        <name>Zn(2+)</name>
        <dbReference type="ChEBI" id="CHEBI:29105"/>
    </ligand>
</feature>
<dbReference type="Pfam" id="PF07973">
    <property type="entry name" value="tRNA_SAD"/>
    <property type="match status" value="1"/>
</dbReference>
<keyword evidence="12 14" id="KW-0030">Aminoacyl-tRNA synthetase</keyword>
<keyword evidence="11 14" id="KW-0648">Protein biosynthesis</keyword>
<keyword evidence="8 14" id="KW-0862">Zinc</keyword>
<dbReference type="Gene3D" id="3.30.980.10">
    <property type="entry name" value="Threonyl-trna Synthetase, Chain A, domain 2"/>
    <property type="match status" value="1"/>
</dbReference>
<dbReference type="GO" id="GO:0004813">
    <property type="term" value="F:alanine-tRNA ligase activity"/>
    <property type="evidence" value="ECO:0007669"/>
    <property type="project" value="UniProtKB-UniRule"/>
</dbReference>
<dbReference type="EMBL" id="OX597832">
    <property type="protein sequence ID" value="CAI9736688.1"/>
    <property type="molecule type" value="Genomic_DNA"/>
</dbReference>
<dbReference type="Proteomes" id="UP001162480">
    <property type="component" value="Chromosome 19"/>
</dbReference>
<dbReference type="InterPro" id="IPR009000">
    <property type="entry name" value="Transl_B-barrel_sf"/>
</dbReference>
<dbReference type="InterPro" id="IPR018163">
    <property type="entry name" value="Thr/Ala-tRNA-synth_IIc_edit"/>
</dbReference>
<comment type="catalytic activity">
    <reaction evidence="13 14">
        <text>tRNA(Ala) + L-alanine + ATP = L-alanyl-tRNA(Ala) + AMP + diphosphate</text>
        <dbReference type="Rhea" id="RHEA:12540"/>
        <dbReference type="Rhea" id="RHEA-COMP:9657"/>
        <dbReference type="Rhea" id="RHEA-COMP:9923"/>
        <dbReference type="ChEBI" id="CHEBI:30616"/>
        <dbReference type="ChEBI" id="CHEBI:33019"/>
        <dbReference type="ChEBI" id="CHEBI:57972"/>
        <dbReference type="ChEBI" id="CHEBI:78442"/>
        <dbReference type="ChEBI" id="CHEBI:78497"/>
        <dbReference type="ChEBI" id="CHEBI:456215"/>
        <dbReference type="EC" id="6.1.1.7"/>
    </reaction>
</comment>
<feature type="binding site" evidence="14">
    <location>
        <position position="672"/>
    </location>
    <ligand>
        <name>Zn(2+)</name>
        <dbReference type="ChEBI" id="CHEBI:29105"/>
    </ligand>
</feature>
<evidence type="ECO:0000256" key="13">
    <source>
        <dbReference type="ARBA" id="ARBA00048300"/>
    </source>
</evidence>
<dbReference type="HAMAP" id="MF_00036_B">
    <property type="entry name" value="Ala_tRNA_synth_B"/>
    <property type="match status" value="1"/>
</dbReference>
<dbReference type="AlphaFoldDB" id="A0AA36FJQ6"/>
<keyword evidence="6 14" id="KW-0479">Metal-binding</keyword>
<keyword evidence="7 14" id="KW-0547">Nucleotide-binding</keyword>
<dbReference type="InterPro" id="IPR050058">
    <property type="entry name" value="Ala-tRNA_ligase"/>
</dbReference>
<evidence type="ECO:0000256" key="2">
    <source>
        <dbReference type="ARBA" id="ARBA00013168"/>
    </source>
</evidence>
<comment type="similarity">
    <text evidence="1">Belongs to the class-II aminoacyl-tRNA synthetase family. Alax-L subfamily.</text>
</comment>
<comment type="domain">
    <text evidence="14">Consists of three domains; the N-terminal catalytic domain, the editing domain and the C-terminal C-Ala domain. The editing domain removes incorrectly charged amino acids, while the C-Ala domain, along with tRNA(Ala), serves as a bridge to cooperatively bring together the editing and aminoacylation centers thus stimulating deacylation of misacylated tRNAs.</text>
</comment>
<dbReference type="GO" id="GO:0005739">
    <property type="term" value="C:mitochondrion"/>
    <property type="evidence" value="ECO:0007669"/>
    <property type="project" value="TreeGrafter"/>
</dbReference>
<comment type="function">
    <text evidence="14">Catalyzes the attachment of alanine to tRNA(Ala) in a two-step reaction: alanine is first activated by ATP to form Ala-AMP and then transferred to the acceptor end of tRNA(Ala). Also edits incorrectly charged tRNA(Ala) via its editing domain.</text>
</comment>
<dbReference type="SUPFAM" id="SSF101353">
    <property type="entry name" value="Putative anticodon-binding domain of alanyl-tRNA synthetase (AlaRS)"/>
    <property type="match status" value="1"/>
</dbReference>
<evidence type="ECO:0000256" key="12">
    <source>
        <dbReference type="ARBA" id="ARBA00023146"/>
    </source>
</evidence>
<keyword evidence="5 14" id="KW-0436">Ligase</keyword>
<dbReference type="PANTHER" id="PTHR11777">
    <property type="entry name" value="ALANYL-TRNA SYNTHETASE"/>
    <property type="match status" value="1"/>
</dbReference>
<feature type="domain" description="Threonyl/alanyl tRNA synthetase SAD" evidence="15">
    <location>
        <begin position="762"/>
        <end position="820"/>
    </location>
</feature>
<dbReference type="GO" id="GO:0006419">
    <property type="term" value="P:alanyl-tRNA aminoacylation"/>
    <property type="evidence" value="ECO:0007669"/>
    <property type="project" value="InterPro"/>
</dbReference>
<sequence>MMTIQENTNDLLPRQQNRTIDKTGIIQPNDPTRCGRVLLAGFIMLKVGTRVCHHCHRSHTCSALIHSHKKTTWSSKRVRKTFLDYFCEENGHQFVKSSSVIPTKAAGTYFTNAGMNQFKPIFLGDSNISSEMAHYKTAANSQRCIRVGGKHNDLNDVGKDLYHHTFFEMLGNWSFGDYFKKEACHLALKLLTDVYRIPLDRLYFTYFAGNKHLSLLPDLETKEIWLQLRVPAERILPFDVKDNFWEMGNTGPCGPCTEIHYDHIGHRDAAHLVNAGSSDVVEIWNLVFMEYNRMTDQSLQKLPRQHVDTGLGLERLCSVLSGSKDNYSSDLFQGIFNRIHKVSGSAQYKGKTGTADVGGRDEAYRIVGDHIRMSTIAIGDGLLPSRDGLGHKLRHVIHRALHQAHTIFQAPTGFFGSLVNDVAESLEDVFPECFQDKTMIQQILDQSERHYLEMLQDGYHSFERLLNKLGSQQFTDENIIQLAEGRFGRPVPVDVLCNIAWERGYQVDVDKIQEDFLKRQLQPSLEKPAVPNVLLDPDLISKLQESSILTTDDHYKYLYTSTNGVYSFTDVPNSCVMALIHNNSLTEKVSAGDKCAILLNRTSFYAEAGGQQSDLGHIVAKKTGAKFQVTSVQQMQNYVLHFGQVQEGSFMKQDLVSLQLEQDVRRGCMCNHTATHLLNSALQQILSSQVRQLGSSVTEHKFTFDFSCLEEMSAEKLGTIEEMVQSVIRHRLPVYRQELKKTEVMALDCVTHNPNEIYPDYVSLISVGLPINELRSVPPSEQSKYSQELCTGTHVHNTSDIGQFIITNFSGVSHSTKRMTCITGRLAADAIKNLSEIEKLFEQLKMSLVKKEDGDSLERQLKAIYAAMKKKLDEKGSAQYVICHTDFDGPRQVRKALRHLHLTCPIIAVSSLKQNLFVAVVTPKDWNRAVNASAIGQHLGQVCGGKGKISKEVKPGDPPMYFLTMKGTTDLETVLSEANNYLHNITVEGQEESLR</sequence>
<evidence type="ECO:0000256" key="5">
    <source>
        <dbReference type="ARBA" id="ARBA00022598"/>
    </source>
</evidence>
<comment type="cofactor">
    <cofactor evidence="14">
        <name>Zn(2+)</name>
        <dbReference type="ChEBI" id="CHEBI:29105"/>
    </cofactor>
    <text evidence="14">Binds 1 zinc ion per subunit.</text>
</comment>
<dbReference type="Gene3D" id="3.30.930.10">
    <property type="entry name" value="Bira Bifunctional Protein, Domain 2"/>
    <property type="match status" value="1"/>
</dbReference>
<dbReference type="GO" id="GO:0005524">
    <property type="term" value="F:ATP binding"/>
    <property type="evidence" value="ECO:0007669"/>
    <property type="project" value="UniProtKB-UniRule"/>
</dbReference>
<evidence type="ECO:0000259" key="15">
    <source>
        <dbReference type="SMART" id="SM00863"/>
    </source>
</evidence>
<dbReference type="GO" id="GO:0000049">
    <property type="term" value="F:tRNA binding"/>
    <property type="evidence" value="ECO:0007669"/>
    <property type="project" value="UniProtKB-KW"/>
</dbReference>
<comment type="subunit">
    <text evidence="14">Monomer.</text>
</comment>
<dbReference type="InterPro" id="IPR045864">
    <property type="entry name" value="aa-tRNA-synth_II/BPL/LPL"/>
</dbReference>
<evidence type="ECO:0000256" key="11">
    <source>
        <dbReference type="ARBA" id="ARBA00022917"/>
    </source>
</evidence>
<dbReference type="PANTHER" id="PTHR11777:SF9">
    <property type="entry name" value="ALANINE--TRNA LIGASE, CYTOPLASMIC"/>
    <property type="match status" value="1"/>
</dbReference>
<dbReference type="EC" id="6.1.1.7" evidence="2"/>
<evidence type="ECO:0000256" key="14">
    <source>
        <dbReference type="HAMAP-Rule" id="MF_03133"/>
    </source>
</evidence>
<protein>
    <recommendedName>
        <fullName evidence="3">Alanine--tRNA ligase</fullName>
        <ecNumber evidence="2">6.1.1.7</ecNumber>
    </recommendedName>
</protein>
<keyword evidence="9 14" id="KW-0067">ATP-binding</keyword>
<dbReference type="FunFam" id="3.30.930.10:FF:000011">
    <property type="entry name" value="Alanine--tRNA ligase, cytoplasmic"/>
    <property type="match status" value="1"/>
</dbReference>
<dbReference type="CDD" id="cd00673">
    <property type="entry name" value="AlaRS_core"/>
    <property type="match status" value="1"/>
</dbReference>
<dbReference type="InterPro" id="IPR023033">
    <property type="entry name" value="Ala_tRNA_ligase_euk/bac"/>
</dbReference>
<evidence type="ECO:0000256" key="8">
    <source>
        <dbReference type="ARBA" id="ARBA00022833"/>
    </source>
</evidence>
<dbReference type="SUPFAM" id="SSF55681">
    <property type="entry name" value="Class II aaRS and biotin synthetases"/>
    <property type="match status" value="1"/>
</dbReference>
<dbReference type="PRINTS" id="PR00980">
    <property type="entry name" value="TRNASYNTHALA"/>
</dbReference>
<evidence type="ECO:0000256" key="10">
    <source>
        <dbReference type="ARBA" id="ARBA00022884"/>
    </source>
</evidence>
<dbReference type="SUPFAM" id="SSF50447">
    <property type="entry name" value="Translation proteins"/>
    <property type="match status" value="1"/>
</dbReference>
<dbReference type="InterPro" id="IPR018162">
    <property type="entry name" value="Ala-tRNA-ligase_IIc_anticod-bd"/>
</dbReference>
<evidence type="ECO:0000256" key="4">
    <source>
        <dbReference type="ARBA" id="ARBA00022555"/>
    </source>
</evidence>
<feature type="binding site" evidence="14">
    <location>
        <position position="790"/>
    </location>
    <ligand>
        <name>Zn(2+)</name>
        <dbReference type="ChEBI" id="CHEBI:29105"/>
    </ligand>
</feature>
<evidence type="ECO:0000256" key="6">
    <source>
        <dbReference type="ARBA" id="ARBA00022723"/>
    </source>
</evidence>
<dbReference type="FunFam" id="3.30.980.10:FF:000004">
    <property type="entry name" value="Alanine--tRNA ligase, cytoplasmic"/>
    <property type="match status" value="1"/>
</dbReference>
<gene>
    <name evidence="16" type="ORF">OCTVUL_1B007379</name>
</gene>
<dbReference type="GO" id="GO:0002161">
    <property type="term" value="F:aminoacyl-tRNA deacylase activity"/>
    <property type="evidence" value="ECO:0007669"/>
    <property type="project" value="TreeGrafter"/>
</dbReference>
<reference evidence="16" key="1">
    <citation type="submission" date="2023-08" db="EMBL/GenBank/DDBJ databases">
        <authorList>
            <person name="Alioto T."/>
            <person name="Alioto T."/>
            <person name="Gomez Garrido J."/>
        </authorList>
    </citation>
    <scope>NUCLEOTIDE SEQUENCE</scope>
</reference>
<evidence type="ECO:0000256" key="3">
    <source>
        <dbReference type="ARBA" id="ARBA00017959"/>
    </source>
</evidence>